<organism evidence="8 9">
    <name type="scientific">Apolygus lucorum</name>
    <name type="common">Small green plant bug</name>
    <name type="synonym">Lygocoris lucorum</name>
    <dbReference type="NCBI Taxonomy" id="248454"/>
    <lineage>
        <taxon>Eukaryota</taxon>
        <taxon>Metazoa</taxon>
        <taxon>Ecdysozoa</taxon>
        <taxon>Arthropoda</taxon>
        <taxon>Hexapoda</taxon>
        <taxon>Insecta</taxon>
        <taxon>Pterygota</taxon>
        <taxon>Neoptera</taxon>
        <taxon>Paraneoptera</taxon>
        <taxon>Hemiptera</taxon>
        <taxon>Heteroptera</taxon>
        <taxon>Panheteroptera</taxon>
        <taxon>Cimicomorpha</taxon>
        <taxon>Miridae</taxon>
        <taxon>Mirini</taxon>
        <taxon>Apolygus</taxon>
    </lineage>
</organism>
<dbReference type="Pfam" id="PF13927">
    <property type="entry name" value="Ig_3"/>
    <property type="match status" value="4"/>
</dbReference>
<dbReference type="SMART" id="SM00060">
    <property type="entry name" value="FN3"/>
    <property type="match status" value="4"/>
</dbReference>
<dbReference type="InterPro" id="IPR016186">
    <property type="entry name" value="C-type_lectin-like/link_sf"/>
</dbReference>
<dbReference type="SUPFAM" id="SSF56436">
    <property type="entry name" value="C-type lectin-like"/>
    <property type="match status" value="1"/>
</dbReference>
<dbReference type="InterPro" id="IPR003598">
    <property type="entry name" value="Ig_sub2"/>
</dbReference>
<evidence type="ECO:0000256" key="2">
    <source>
        <dbReference type="ARBA" id="ARBA00022475"/>
    </source>
</evidence>
<dbReference type="SMART" id="SM00409">
    <property type="entry name" value="IG"/>
    <property type="match status" value="5"/>
</dbReference>
<dbReference type="InterPro" id="IPR013098">
    <property type="entry name" value="Ig_I-set"/>
</dbReference>
<comment type="caution">
    <text evidence="8">The sequence shown here is derived from an EMBL/GenBank/DDBJ whole genome shotgun (WGS) entry which is preliminary data.</text>
</comment>
<sequence length="1256" mass="142295">MGVARPAARDLPLYAWAGDSIMGWLALLFFIFPVVISQNYGDDPSEWKCPQYWMQFQGSCYRFIKSPLRSRNDARLNCQAYGADLVSISSLDEHGFLVYQLLWQDPQHRKWYIGAHQQSPGYWVNDGDGSSLNDLDAAFLPDSPTDLNDIQLQSRLPRDYLVYAFSNDLKRWGFKKVDGEIMLLYICEVPVSKLHYLVTDDRTYSYGIEITDPERIPRGPYFIKQPTDAVFDVSTRKGANDVTLRCIAGGYPAPTYEWFKEEYEQDQLISKKIDPLADSRYTLSGGSLIIYAPKQVGDRGQFHCKASNEFGSIVSESVTLTFGVIGEFNLKRPPVSGRENWGKVINCDPPQHYSSVKYYWARDYFPNFVEENKRVFVSYDGALYFSSMENIDVGNYSCAVQSDVSKTGRNGPFFPVKVEPHANYQQLKFPNNFPKAFPEAPTAGKDVRLECVSFGYPVPTYNWTRVGAQLPRNAIFSSYNRVLVIPRVKVEDQGEYRCRVSNGRASIENSVTLSIQAEPNFTIPLADKHMDNQATLTWTCEAFGIPDVTYSWFRDGELLEIEKLPPEDRDRYLIQDNVLTIKHLDPNRDPAMYQCRARNILKTKYSSAQLRVLSLRPDFKKHPLEPETYAGEGGNVTIVCNPEAAPRPKFTWKKDEIVLGAGGRRRILENGNMVISPVSRDDEGLYTCHASNDYGSDESRGRLIVLRGPSLVEELTPKIVTTIGSNIYLHCRAYTEDILDVAYVWSHNSMTLVSFATLYHNIKIEGGHLEIRNVTFADAGEYECNVKSAVGHVKTKTTVTIEGPPGPVGGVQVAQIGKRKAIIQWTDGATHGREITNYAITGRTQWSKDWFLISDNVISHEVNRYTGRKEASVEQLTPFSMYEFRVQARNAIGLGVPSLPSPKYSTQSDKPYKAPDKVGGGGGKIGDLIITWEPLPPEHQNGPGIYYKVFYRRHNPTETEFQTEVYKEMGNIGVAVIRISLDNFYTKYDVKIQAANDNGYGPESNVTVIYSAEDMPQAAPQLVIARKFNSTCLNVTWNPIDQSREIARGKLIGHRLKYWKQNNREEDSVYYLSRTIRPWSLIVGLQPNTYYFVKVMAYNTAGEGPESERYLEQTYRKAPQKPPSSVEVYGINPSTVRVTWRYVQPTSEEEPLLGFKVRVWEMDQDMSTANDTIVLVGRQLESIVDNLSPGKGYHLRVLAYSNGGDGRMSSPAITFQMGEASAYRSRASSHEYYKTFIVSCDVNCNDRIYLILFYEV</sequence>
<dbReference type="Pfam" id="PF00041">
    <property type="entry name" value="fn3"/>
    <property type="match status" value="3"/>
</dbReference>
<dbReference type="Proteomes" id="UP000466442">
    <property type="component" value="Linkage Group LG1"/>
</dbReference>
<dbReference type="InterPro" id="IPR001304">
    <property type="entry name" value="C-type_lectin-like"/>
</dbReference>
<dbReference type="AlphaFoldDB" id="A0A6A4KGL7"/>
<evidence type="ECO:0000313" key="9">
    <source>
        <dbReference type="Proteomes" id="UP000466442"/>
    </source>
</evidence>
<gene>
    <name evidence="8" type="ORF">GE061_001007</name>
</gene>
<dbReference type="EMBL" id="WIXP02000001">
    <property type="protein sequence ID" value="KAF6216661.1"/>
    <property type="molecule type" value="Genomic_DNA"/>
</dbReference>
<name>A0A6A4KGL7_APOLU</name>
<protein>
    <submittedName>
        <fullName evidence="8">Uncharacterized protein</fullName>
    </submittedName>
</protein>
<dbReference type="FunFam" id="2.60.40.10:FF:000035">
    <property type="entry name" value="Contactin 1"/>
    <property type="match status" value="1"/>
</dbReference>
<keyword evidence="7" id="KW-0393">Immunoglobulin domain</keyword>
<keyword evidence="4" id="KW-0472">Membrane</keyword>
<dbReference type="Gene3D" id="2.60.40.10">
    <property type="entry name" value="Immunoglobulins"/>
    <property type="match status" value="10"/>
</dbReference>
<evidence type="ECO:0000313" key="8">
    <source>
        <dbReference type="EMBL" id="KAF6216661.1"/>
    </source>
</evidence>
<dbReference type="FunFam" id="2.60.40.10:FF:001529">
    <property type="entry name" value="Cell adhesion molecule"/>
    <property type="match status" value="1"/>
</dbReference>
<dbReference type="FunFam" id="2.60.40.10:FF:000005">
    <property type="entry name" value="Neuronal cell adhesion molecule"/>
    <property type="match status" value="1"/>
</dbReference>
<dbReference type="GO" id="GO:0007411">
    <property type="term" value="P:axon guidance"/>
    <property type="evidence" value="ECO:0007669"/>
    <property type="project" value="TreeGrafter"/>
</dbReference>
<dbReference type="PROSITE" id="PS50835">
    <property type="entry name" value="IG_LIKE"/>
    <property type="match status" value="6"/>
</dbReference>
<dbReference type="SMART" id="SM00408">
    <property type="entry name" value="IGc2"/>
    <property type="match status" value="5"/>
</dbReference>
<dbReference type="CDD" id="cd00037">
    <property type="entry name" value="CLECT"/>
    <property type="match status" value="1"/>
</dbReference>
<dbReference type="SMART" id="SM00034">
    <property type="entry name" value="CLECT"/>
    <property type="match status" value="1"/>
</dbReference>
<dbReference type="InterPro" id="IPR036116">
    <property type="entry name" value="FN3_sf"/>
</dbReference>
<dbReference type="InterPro" id="IPR016187">
    <property type="entry name" value="CTDL_fold"/>
</dbReference>
<evidence type="ECO:0000256" key="5">
    <source>
        <dbReference type="ARBA" id="ARBA00023157"/>
    </source>
</evidence>
<keyword evidence="2" id="KW-1003">Cell membrane</keyword>
<reference evidence="8" key="1">
    <citation type="journal article" date="2021" name="Mol. Ecol. Resour.">
        <title>Apolygus lucorum genome provides insights into omnivorousness and mesophyll feeding.</title>
        <authorList>
            <person name="Liu Y."/>
            <person name="Liu H."/>
            <person name="Wang H."/>
            <person name="Huang T."/>
            <person name="Liu B."/>
            <person name="Yang B."/>
            <person name="Yin L."/>
            <person name="Li B."/>
            <person name="Zhang Y."/>
            <person name="Zhang S."/>
            <person name="Jiang F."/>
            <person name="Zhang X."/>
            <person name="Ren Y."/>
            <person name="Wang B."/>
            <person name="Wang S."/>
            <person name="Lu Y."/>
            <person name="Wu K."/>
            <person name="Fan W."/>
            <person name="Wang G."/>
        </authorList>
    </citation>
    <scope>NUCLEOTIDE SEQUENCE</scope>
    <source>
        <strain evidence="8">12Hb</strain>
    </source>
</reference>
<proteinExistence type="predicted"/>
<keyword evidence="5" id="KW-1015">Disulfide bond</keyword>
<dbReference type="InterPro" id="IPR003961">
    <property type="entry name" value="FN3_dom"/>
</dbReference>
<dbReference type="SUPFAM" id="SSF49265">
    <property type="entry name" value="Fibronectin type III"/>
    <property type="match status" value="2"/>
</dbReference>
<keyword evidence="3" id="KW-0677">Repeat</keyword>
<evidence type="ECO:0000256" key="6">
    <source>
        <dbReference type="ARBA" id="ARBA00023180"/>
    </source>
</evidence>
<dbReference type="SUPFAM" id="SSF48726">
    <property type="entry name" value="Immunoglobulin"/>
    <property type="match status" value="6"/>
</dbReference>
<evidence type="ECO:0000256" key="3">
    <source>
        <dbReference type="ARBA" id="ARBA00022737"/>
    </source>
</evidence>
<dbReference type="InterPro" id="IPR003599">
    <property type="entry name" value="Ig_sub"/>
</dbReference>
<dbReference type="GO" id="GO:0030424">
    <property type="term" value="C:axon"/>
    <property type="evidence" value="ECO:0007669"/>
    <property type="project" value="TreeGrafter"/>
</dbReference>
<dbReference type="FunFam" id="2.60.40.10:FF:000064">
    <property type="entry name" value="Contactin 1"/>
    <property type="match status" value="1"/>
</dbReference>
<evidence type="ECO:0000256" key="4">
    <source>
        <dbReference type="ARBA" id="ARBA00023136"/>
    </source>
</evidence>
<evidence type="ECO:0000256" key="7">
    <source>
        <dbReference type="ARBA" id="ARBA00023319"/>
    </source>
</evidence>
<dbReference type="InterPro" id="IPR013783">
    <property type="entry name" value="Ig-like_fold"/>
</dbReference>
<dbReference type="Pfam" id="PF07679">
    <property type="entry name" value="I-set"/>
    <property type="match status" value="1"/>
</dbReference>
<keyword evidence="6" id="KW-0325">Glycoprotein</keyword>
<dbReference type="GO" id="GO:0098609">
    <property type="term" value="P:cell-cell adhesion"/>
    <property type="evidence" value="ECO:0007669"/>
    <property type="project" value="TreeGrafter"/>
</dbReference>
<dbReference type="InterPro" id="IPR007110">
    <property type="entry name" value="Ig-like_dom"/>
</dbReference>
<comment type="subcellular location">
    <subcellularLocation>
        <location evidence="1">Cell membrane</location>
    </subcellularLocation>
</comment>
<dbReference type="PROSITE" id="PS50853">
    <property type="entry name" value="FN3"/>
    <property type="match status" value="4"/>
</dbReference>
<dbReference type="OrthoDB" id="3666223at2759"/>
<keyword evidence="9" id="KW-1185">Reference proteome</keyword>
<accession>A0A6A4KGL7</accession>
<dbReference type="Gene3D" id="3.10.100.10">
    <property type="entry name" value="Mannose-Binding Protein A, subunit A"/>
    <property type="match status" value="1"/>
</dbReference>
<dbReference type="CDD" id="cd00063">
    <property type="entry name" value="FN3"/>
    <property type="match status" value="4"/>
</dbReference>
<dbReference type="GO" id="GO:0005886">
    <property type="term" value="C:plasma membrane"/>
    <property type="evidence" value="ECO:0007669"/>
    <property type="project" value="UniProtKB-SubCell"/>
</dbReference>
<dbReference type="PANTHER" id="PTHR44170:SF6">
    <property type="entry name" value="CONTACTIN"/>
    <property type="match status" value="1"/>
</dbReference>
<dbReference type="PANTHER" id="PTHR44170">
    <property type="entry name" value="PROTEIN SIDEKICK"/>
    <property type="match status" value="1"/>
</dbReference>
<evidence type="ECO:0000256" key="1">
    <source>
        <dbReference type="ARBA" id="ARBA00004236"/>
    </source>
</evidence>
<dbReference type="InterPro" id="IPR036179">
    <property type="entry name" value="Ig-like_dom_sf"/>
</dbReference>